<feature type="compositionally biased region" description="Acidic residues" evidence="5">
    <location>
        <begin position="312"/>
        <end position="323"/>
    </location>
</feature>
<comment type="subcellular location">
    <subcellularLocation>
        <location evidence="1">Nucleus</location>
        <location evidence="1">Nucleolus</location>
    </subcellularLocation>
</comment>
<feature type="region of interest" description="Disordered" evidence="5">
    <location>
        <begin position="306"/>
        <end position="337"/>
    </location>
</feature>
<name>A0A834PA06_VESPE</name>
<keyword evidence="7" id="KW-1185">Reference proteome</keyword>
<organism evidence="6 7">
    <name type="scientific">Vespula pensylvanica</name>
    <name type="common">Western yellow jacket</name>
    <name type="synonym">Wasp</name>
    <dbReference type="NCBI Taxonomy" id="30213"/>
    <lineage>
        <taxon>Eukaryota</taxon>
        <taxon>Metazoa</taxon>
        <taxon>Ecdysozoa</taxon>
        <taxon>Arthropoda</taxon>
        <taxon>Hexapoda</taxon>
        <taxon>Insecta</taxon>
        <taxon>Pterygota</taxon>
        <taxon>Neoptera</taxon>
        <taxon>Endopterygota</taxon>
        <taxon>Hymenoptera</taxon>
        <taxon>Apocrita</taxon>
        <taxon>Aculeata</taxon>
        <taxon>Vespoidea</taxon>
        <taxon>Vespidae</taxon>
        <taxon>Vespinae</taxon>
        <taxon>Vespula</taxon>
    </lineage>
</organism>
<gene>
    <name evidence="6" type="ORF">H0235_002526</name>
</gene>
<feature type="compositionally biased region" description="Basic and acidic residues" evidence="5">
    <location>
        <begin position="382"/>
        <end position="392"/>
    </location>
</feature>
<dbReference type="GO" id="GO:0006364">
    <property type="term" value="P:rRNA processing"/>
    <property type="evidence" value="ECO:0007669"/>
    <property type="project" value="InterPro"/>
</dbReference>
<accession>A0A834PA06</accession>
<evidence type="ECO:0000256" key="2">
    <source>
        <dbReference type="ARBA" id="ARBA00007774"/>
    </source>
</evidence>
<dbReference type="AlphaFoldDB" id="A0A834PA06"/>
<evidence type="ECO:0000256" key="4">
    <source>
        <dbReference type="ARBA" id="ARBA00023242"/>
    </source>
</evidence>
<keyword evidence="3" id="KW-0597">Phosphoprotein</keyword>
<evidence type="ECO:0000256" key="1">
    <source>
        <dbReference type="ARBA" id="ARBA00004604"/>
    </source>
</evidence>
<proteinExistence type="inferred from homology"/>
<evidence type="ECO:0000313" key="7">
    <source>
        <dbReference type="Proteomes" id="UP000600918"/>
    </source>
</evidence>
<reference evidence="6" key="1">
    <citation type="journal article" date="2020" name="G3 (Bethesda)">
        <title>High-Quality Assemblies for Three Invasive Social Wasps from the &lt;i&gt;Vespula&lt;/i&gt; Genus.</title>
        <authorList>
            <person name="Harrop T.W.R."/>
            <person name="Guhlin J."/>
            <person name="McLaughlin G.M."/>
            <person name="Permina E."/>
            <person name="Stockwell P."/>
            <person name="Gilligan J."/>
            <person name="Le Lec M.F."/>
            <person name="Gruber M.A.M."/>
            <person name="Quinn O."/>
            <person name="Lovegrove M."/>
            <person name="Duncan E.J."/>
            <person name="Remnant E.J."/>
            <person name="Van Eeckhoven J."/>
            <person name="Graham B."/>
            <person name="Knapp R.A."/>
            <person name="Langford K.W."/>
            <person name="Kronenberg Z."/>
            <person name="Press M.O."/>
            <person name="Eacker S.M."/>
            <person name="Wilson-Rankin E.E."/>
            <person name="Purcell J."/>
            <person name="Lester P.J."/>
            <person name="Dearden P.K."/>
        </authorList>
    </citation>
    <scope>NUCLEOTIDE SEQUENCE</scope>
    <source>
        <strain evidence="6">Volc-1</strain>
    </source>
</reference>
<comment type="caution">
    <text evidence="6">The sequence shown here is derived from an EMBL/GenBank/DDBJ whole genome shotgun (WGS) entry which is preliminary data.</text>
</comment>
<dbReference type="InterPro" id="IPR006709">
    <property type="entry name" value="SSU_processome_Utp14"/>
</dbReference>
<dbReference type="EMBL" id="JACSDY010000002">
    <property type="protein sequence ID" value="KAF7434335.1"/>
    <property type="molecule type" value="Genomic_DNA"/>
</dbReference>
<feature type="compositionally biased region" description="Polar residues" evidence="5">
    <location>
        <begin position="371"/>
        <end position="381"/>
    </location>
</feature>
<protein>
    <recommendedName>
        <fullName evidence="8">U3 small nucleolar RNA-associated protein 14 homolog A</fullName>
    </recommendedName>
</protein>
<evidence type="ECO:0000256" key="5">
    <source>
        <dbReference type="SAM" id="MobiDB-lite"/>
    </source>
</evidence>
<dbReference type="PANTHER" id="PTHR14150:SF12">
    <property type="entry name" value="U3 SMALL NUCLEOLAR RNA-ASSOCIATED PROTEIN 14 HOMOLOG A"/>
    <property type="match status" value="1"/>
</dbReference>
<evidence type="ECO:0000313" key="6">
    <source>
        <dbReference type="EMBL" id="KAF7434335.1"/>
    </source>
</evidence>
<dbReference type="Proteomes" id="UP000600918">
    <property type="component" value="Unassembled WGS sequence"/>
</dbReference>
<dbReference type="Pfam" id="PF04615">
    <property type="entry name" value="Utp14"/>
    <property type="match status" value="1"/>
</dbReference>
<dbReference type="PANTHER" id="PTHR14150">
    <property type="entry name" value="U3 SMALL NUCLEOLAR RNA-ASSOCIATED PROTEIN 14"/>
    <property type="match status" value="1"/>
</dbReference>
<evidence type="ECO:0008006" key="8">
    <source>
        <dbReference type="Google" id="ProtNLM"/>
    </source>
</evidence>
<keyword evidence="4" id="KW-0539">Nucleus</keyword>
<evidence type="ECO:0000256" key="3">
    <source>
        <dbReference type="ARBA" id="ARBA00022553"/>
    </source>
</evidence>
<feature type="region of interest" description="Disordered" evidence="5">
    <location>
        <begin position="364"/>
        <end position="407"/>
    </location>
</feature>
<dbReference type="GO" id="GO:0032040">
    <property type="term" value="C:small-subunit processome"/>
    <property type="evidence" value="ECO:0007669"/>
    <property type="project" value="InterPro"/>
</dbReference>
<sequence length="904" mass="104647">MSDSEIDYDSDQKVSDSHSKLLQAVAQLDKGQRVKKPERTEPTLEVSEFHLVKSGISDKDAISVQNLVKLLGNKGHHTEISKRFKAAQKKTKVLPKPLEKPFADRIKRVVGFEKTKQEVKKWNGIISYNRTAEKVYFPLKQLSSQVEPTKQFVKKFKLQSNLEKQLAALEPEPEIVEEKEDKVSMTLEEILERRKEAARMRALQSYKEAKAYRQKRIKSKKFHRVQKKERIKQQLKEFEELQKSDPQAALEKLTLLDKSRAEERITLRHKSTGQWAKNKQIRAKYDKETRQVLAQQLSIGRELTQHLKVADDSNDDDDTEDDSMPLQLSDNTKENPWLNEVKTESEINEFISNYRKYWDEKNSKSNKQNSISHQINNTSQKSDFESKQKQDSKTVSSKGPLINKKNELKKNKKSLIADKNVKNEFNGRLDVNESIEVMTVNNDDKILNKVAATSAWNVQECEISNTDDVKNNSTILTEKIDEMFDLMENKMQKRIRTQISRVKRKFNIDTGKKNYNDNKCNVDEPDIEDLEFKNKKQKPILNKPMEEVAKSTKLLEDKDVIKLKNLAKSVSKTTIDVSKNKDVNIDPNKYINVTPKHLNTDLPNVTTGGDDILDDSEDEEEKHNIISEAFADDDVVDEFRKEKEEEIKKSQPEDIDLSLPGWGSWGGMNIKQSFRKKKQFIINVPKDAPRKDENKGDVIIIEDEDAKIREHQVNELPFPFSTVRDFEASIRAPIGRNFVPENDHKKLIEPPVQTAMGKIIEPMDENVLIDKSKIKKRKNINEDKTFIPINKKKLNLTNTYLRNVSHRCTGTFRLTIITPSHKKNVKNQFYRMWNGLNFKRLHVQSISNSNLNLVKLRNLIFTNENFSINLNDIENNKLKSHESGNKHISKLGSSVDNMNLDFNS</sequence>
<comment type="similarity">
    <text evidence="2">Belongs to the UTP14 family.</text>
</comment>